<evidence type="ECO:0000313" key="3">
    <source>
        <dbReference type="Proteomes" id="UP000070433"/>
    </source>
</evidence>
<name>A0A127JUP0_9BURK</name>
<accession>A0A127JUP0</accession>
<feature type="region of interest" description="Disordered" evidence="1">
    <location>
        <begin position="1"/>
        <end position="66"/>
    </location>
</feature>
<proteinExistence type="predicted"/>
<evidence type="ECO:0000256" key="1">
    <source>
        <dbReference type="SAM" id="MobiDB-lite"/>
    </source>
</evidence>
<reference evidence="2 3" key="1">
    <citation type="journal article" date="2014" name="Int. J. Syst. Evol. Microbiol.">
        <title>Ramlibacter solisilvae sp. nov., isolated from forest soil, and emended description of the genus Ramlibacter.</title>
        <authorList>
            <person name="Lee H.J."/>
            <person name="Lee S.H."/>
            <person name="Lee S.S."/>
            <person name="Lee J.S."/>
            <person name="Kim Y."/>
            <person name="Kim S.C."/>
            <person name="Jeon C.O."/>
        </authorList>
    </citation>
    <scope>NUCLEOTIDE SEQUENCE [LARGE SCALE GENOMIC DNA]</scope>
    <source>
        <strain evidence="2 3">5-10</strain>
    </source>
</reference>
<evidence type="ECO:0000313" key="2">
    <source>
        <dbReference type="EMBL" id="AMO23604.1"/>
    </source>
</evidence>
<sequence length="66" mass="7018">METMMRTLKTEELELVAGGDQPPENTKKGNNGWGNGAEGLNNGSDEGGTAESKTAEAGEQNQHDER</sequence>
<protein>
    <submittedName>
        <fullName evidence="2">Uncharacterized protein</fullName>
    </submittedName>
</protein>
<dbReference type="AlphaFoldDB" id="A0A127JUP0"/>
<keyword evidence="3" id="KW-1185">Reference proteome</keyword>
<gene>
    <name evidence="2" type="ORF">UC35_12780</name>
</gene>
<feature type="compositionally biased region" description="Basic and acidic residues" evidence="1">
    <location>
        <begin position="53"/>
        <end position="66"/>
    </location>
</feature>
<dbReference type="EMBL" id="CP010951">
    <property type="protein sequence ID" value="AMO23604.1"/>
    <property type="molecule type" value="Genomic_DNA"/>
</dbReference>
<organism evidence="2 3">
    <name type="scientific">Ramlibacter tataouinensis</name>
    <dbReference type="NCBI Taxonomy" id="94132"/>
    <lineage>
        <taxon>Bacteria</taxon>
        <taxon>Pseudomonadati</taxon>
        <taxon>Pseudomonadota</taxon>
        <taxon>Betaproteobacteria</taxon>
        <taxon>Burkholderiales</taxon>
        <taxon>Comamonadaceae</taxon>
        <taxon>Ramlibacter</taxon>
    </lineage>
</organism>
<dbReference type="Proteomes" id="UP000070433">
    <property type="component" value="Chromosome"/>
</dbReference>